<sequence length="52" mass="6149">MNLYDDHDEYHVDEDNEEIGEDIIQEDAYHQRGREGELTRVLKFLKAQASDP</sequence>
<keyword evidence="2" id="KW-1185">Reference proteome</keyword>
<evidence type="ECO:0000313" key="2">
    <source>
        <dbReference type="Proteomes" id="UP000236161"/>
    </source>
</evidence>
<proteinExistence type="predicted"/>
<organism evidence="1 2">
    <name type="scientific">Apostasia shenzhenica</name>
    <dbReference type="NCBI Taxonomy" id="1088818"/>
    <lineage>
        <taxon>Eukaryota</taxon>
        <taxon>Viridiplantae</taxon>
        <taxon>Streptophyta</taxon>
        <taxon>Embryophyta</taxon>
        <taxon>Tracheophyta</taxon>
        <taxon>Spermatophyta</taxon>
        <taxon>Magnoliopsida</taxon>
        <taxon>Liliopsida</taxon>
        <taxon>Asparagales</taxon>
        <taxon>Orchidaceae</taxon>
        <taxon>Apostasioideae</taxon>
        <taxon>Apostasia</taxon>
    </lineage>
</organism>
<name>A0A2H9ZUZ3_9ASPA</name>
<dbReference type="AlphaFoldDB" id="A0A2H9ZUZ3"/>
<reference evidence="1 2" key="1">
    <citation type="journal article" date="2017" name="Nature">
        <title>The Apostasia genome and the evolution of orchids.</title>
        <authorList>
            <person name="Zhang G.Q."/>
            <person name="Liu K.W."/>
            <person name="Li Z."/>
            <person name="Lohaus R."/>
            <person name="Hsiao Y.Y."/>
            <person name="Niu S.C."/>
            <person name="Wang J.Y."/>
            <person name="Lin Y.C."/>
            <person name="Xu Q."/>
            <person name="Chen L.J."/>
            <person name="Yoshida K."/>
            <person name="Fujiwara S."/>
            <person name="Wang Z.W."/>
            <person name="Zhang Y.Q."/>
            <person name="Mitsuda N."/>
            <person name="Wang M."/>
            <person name="Liu G.H."/>
            <person name="Pecoraro L."/>
            <person name="Huang H.X."/>
            <person name="Xiao X.J."/>
            <person name="Lin M."/>
            <person name="Wu X.Y."/>
            <person name="Wu W.L."/>
            <person name="Chen Y.Y."/>
            <person name="Chang S.B."/>
            <person name="Sakamoto S."/>
            <person name="Ohme-Takagi M."/>
            <person name="Yagi M."/>
            <person name="Zeng S.J."/>
            <person name="Shen C.Y."/>
            <person name="Yeh C.M."/>
            <person name="Luo Y.B."/>
            <person name="Tsai W.C."/>
            <person name="Van de Peer Y."/>
            <person name="Liu Z.J."/>
        </authorList>
    </citation>
    <scope>NUCLEOTIDE SEQUENCE [LARGE SCALE GENOMIC DNA]</scope>
    <source>
        <strain evidence="2">cv. Shenzhen</strain>
        <tissue evidence="1">Stem</tissue>
    </source>
</reference>
<protein>
    <submittedName>
        <fullName evidence="1">Uncharacterized protein</fullName>
    </submittedName>
</protein>
<dbReference type="Proteomes" id="UP000236161">
    <property type="component" value="Unassembled WGS sequence"/>
</dbReference>
<dbReference type="EMBL" id="KZ453612">
    <property type="protein sequence ID" value="PKA47112.1"/>
    <property type="molecule type" value="Genomic_DNA"/>
</dbReference>
<evidence type="ECO:0000313" key="1">
    <source>
        <dbReference type="EMBL" id="PKA47112.1"/>
    </source>
</evidence>
<accession>A0A2H9ZUZ3</accession>
<gene>
    <name evidence="1" type="ORF">AXF42_Ash011786</name>
</gene>